<proteinExistence type="predicted"/>
<accession>A0A9D4Z5Q0</accession>
<dbReference type="AlphaFoldDB" id="A0A9D4Z5Q0"/>
<reference evidence="2" key="1">
    <citation type="submission" date="2021-01" db="EMBL/GenBank/DDBJ databases">
        <title>Adiantum capillus-veneris genome.</title>
        <authorList>
            <person name="Fang Y."/>
            <person name="Liao Q."/>
        </authorList>
    </citation>
    <scope>NUCLEOTIDE SEQUENCE</scope>
    <source>
        <strain evidence="2">H3</strain>
        <tissue evidence="2">Leaf</tissue>
    </source>
</reference>
<gene>
    <name evidence="1" type="ORF">GOP47_0024687</name>
    <name evidence="2" type="ORF">GOP47_0025151</name>
</gene>
<keyword evidence="3" id="KW-1185">Reference proteome</keyword>
<protein>
    <submittedName>
        <fullName evidence="2">Uncharacterized protein</fullName>
    </submittedName>
</protein>
<evidence type="ECO:0000313" key="1">
    <source>
        <dbReference type="EMBL" id="KAI5060267.1"/>
    </source>
</evidence>
<sequence length="194" mass="20783">MPLGFLIHTLSSIAINSSFSVIPALTPSSSTSSLSALEGAPLHLQPLSSGSSFMPHCIDDSTVCIGVDGHNLQSCDTYKQPHQTPIHSTNPFSEPPLNDLFTSPPRACMEGLLKSDEPWSLVGVEVPHFEDDAAYCADNAEATSMCSYLPLISHNTPSSLNIPHIHSITPPICDVSHTYVMSSRSDYVCVFASP</sequence>
<dbReference type="EMBL" id="JABFUD020000024">
    <property type="protein sequence ID" value="KAI5060267.1"/>
    <property type="molecule type" value="Genomic_DNA"/>
</dbReference>
<dbReference type="EMBL" id="JABFUD020000024">
    <property type="protein sequence ID" value="KAI5060731.1"/>
    <property type="molecule type" value="Genomic_DNA"/>
</dbReference>
<organism evidence="2 3">
    <name type="scientific">Adiantum capillus-veneris</name>
    <name type="common">Maidenhair fern</name>
    <dbReference type="NCBI Taxonomy" id="13818"/>
    <lineage>
        <taxon>Eukaryota</taxon>
        <taxon>Viridiplantae</taxon>
        <taxon>Streptophyta</taxon>
        <taxon>Embryophyta</taxon>
        <taxon>Tracheophyta</taxon>
        <taxon>Polypodiopsida</taxon>
        <taxon>Polypodiidae</taxon>
        <taxon>Polypodiales</taxon>
        <taxon>Pteridineae</taxon>
        <taxon>Pteridaceae</taxon>
        <taxon>Vittarioideae</taxon>
        <taxon>Adiantum</taxon>
    </lineage>
</organism>
<name>A0A9D4Z5Q0_ADICA</name>
<evidence type="ECO:0000313" key="2">
    <source>
        <dbReference type="EMBL" id="KAI5060731.1"/>
    </source>
</evidence>
<dbReference type="Proteomes" id="UP000886520">
    <property type="component" value="Chromosome 24"/>
</dbReference>
<comment type="caution">
    <text evidence="2">The sequence shown here is derived from an EMBL/GenBank/DDBJ whole genome shotgun (WGS) entry which is preliminary data.</text>
</comment>
<evidence type="ECO:0000313" key="3">
    <source>
        <dbReference type="Proteomes" id="UP000886520"/>
    </source>
</evidence>